<evidence type="ECO:0000313" key="1">
    <source>
        <dbReference type="EMBL" id="KDP32199.1"/>
    </source>
</evidence>
<evidence type="ECO:0000313" key="2">
    <source>
        <dbReference type="Proteomes" id="UP000027138"/>
    </source>
</evidence>
<gene>
    <name evidence="1" type="ORF">JCGZ_14947</name>
</gene>
<organism evidence="1 2">
    <name type="scientific">Jatropha curcas</name>
    <name type="common">Barbados nut</name>
    <dbReference type="NCBI Taxonomy" id="180498"/>
    <lineage>
        <taxon>Eukaryota</taxon>
        <taxon>Viridiplantae</taxon>
        <taxon>Streptophyta</taxon>
        <taxon>Embryophyta</taxon>
        <taxon>Tracheophyta</taxon>
        <taxon>Spermatophyta</taxon>
        <taxon>Magnoliopsida</taxon>
        <taxon>eudicotyledons</taxon>
        <taxon>Gunneridae</taxon>
        <taxon>Pentapetalae</taxon>
        <taxon>rosids</taxon>
        <taxon>fabids</taxon>
        <taxon>Malpighiales</taxon>
        <taxon>Euphorbiaceae</taxon>
        <taxon>Crotonoideae</taxon>
        <taxon>Jatropheae</taxon>
        <taxon>Jatropha</taxon>
    </lineage>
</organism>
<accession>A0A067KK84</accession>
<sequence>MSGAYQALEVWGSQHRPCCLSRSREVPEHGLAYWHGQGRARLWKSVTYVARACFSCTSQVFISNARTGWSVRASGSLGQLWHGRAAQHGLGRARL</sequence>
<keyword evidence="2" id="KW-1185">Reference proteome</keyword>
<name>A0A067KK84_JATCU</name>
<reference evidence="1 2" key="1">
    <citation type="journal article" date="2014" name="PLoS ONE">
        <title>Global Analysis of Gene Expression Profiles in Physic Nut (Jatropha curcas L.) Seedlings Exposed to Salt Stress.</title>
        <authorList>
            <person name="Zhang L."/>
            <person name="Zhang C."/>
            <person name="Wu P."/>
            <person name="Chen Y."/>
            <person name="Li M."/>
            <person name="Jiang H."/>
            <person name="Wu G."/>
        </authorList>
    </citation>
    <scope>NUCLEOTIDE SEQUENCE [LARGE SCALE GENOMIC DNA]</scope>
    <source>
        <strain evidence="2">cv. GZQX0401</strain>
        <tissue evidence="1">Young leaves</tissue>
    </source>
</reference>
<dbReference type="EMBL" id="KK914590">
    <property type="protein sequence ID" value="KDP32199.1"/>
    <property type="molecule type" value="Genomic_DNA"/>
</dbReference>
<dbReference type="AlphaFoldDB" id="A0A067KK84"/>
<dbReference type="Proteomes" id="UP000027138">
    <property type="component" value="Unassembled WGS sequence"/>
</dbReference>
<protein>
    <submittedName>
        <fullName evidence="1">Uncharacterized protein</fullName>
    </submittedName>
</protein>
<proteinExistence type="predicted"/>